<keyword evidence="3" id="KW-1185">Reference proteome</keyword>
<dbReference type="InParanoid" id="A0A369J4M1"/>
<dbReference type="AlphaFoldDB" id="A0A369J4M1"/>
<sequence>MEAMVGPHGIPKRPVYKQRFCPREEGNPYYLATDANVITVLHKPVRTLEVKSSAGSNWYKSDEGVLHYWVVTTPNIGFLPKTIVGDHVVKARKDGQYGLEDRTLHLQYYSTYFEYICCIPRHPPPESKDPIHGMWWTPGPGDIDLIEGSAFDVLIGVLKKEHLNALRKFRDGYMVESREYQEVKGHNSLCALLEMTMRHCFSKLANSGMTLKEIVLAVAEFQWACLDLHAWLDYVKIFSPRLSPGPENRKETHTPDWTRMGAFTEEVLIAEQLWTMEIPVWLVRPSFHILPDMNINICLSETPVDDIVLDDWVDPYGIVEPYPVVYMGPSGTDMLRTTQRIGCIFMDLKEVSMIGRTEDRTSGLQRSDASTSAARGSATLDPYPSSSQRNQAGSSSGKGNISWHGSPEKFKEPVGPYMPPAIPVWQDALKAVEATAARLVKHDDAVIGFRFPDPRTVATTRNSSIYIAAWLASRSYHMWKVGMNGAWATPVSNQQWRGFLHNVSQLLGDKEAKDVSSAGQGTNQELVSSRKRKGKRKVTESATLVNHPLLTSRPEKLFFYEQQFVLGDRDVTHVISKDLGAEVIWELYELNFRFELLTLDRTLAPGMWGARGDLTEDMGKADQDNSIRKVFAQEDGMTSSFLLEKMPTKNGGLAALDWRERAPYIHALRGVMVGWRGCPLSIKYASEFMSEYEVTQLERECAKFYCQAFFDYFGRAAIIPHRLPPRRVSSTTS</sequence>
<evidence type="ECO:0000313" key="3">
    <source>
        <dbReference type="Proteomes" id="UP000076154"/>
    </source>
</evidence>
<name>A0A369J4M1_HYPMA</name>
<dbReference type="OrthoDB" id="3026189at2759"/>
<feature type="region of interest" description="Disordered" evidence="1">
    <location>
        <begin position="511"/>
        <end position="538"/>
    </location>
</feature>
<feature type="compositionally biased region" description="Low complexity" evidence="1">
    <location>
        <begin position="385"/>
        <end position="397"/>
    </location>
</feature>
<comment type="caution">
    <text evidence="2">The sequence shown here is derived from an EMBL/GenBank/DDBJ whole genome shotgun (WGS) entry which is preliminary data.</text>
</comment>
<protein>
    <submittedName>
        <fullName evidence="2">Uncharacterized protein</fullName>
    </submittedName>
</protein>
<feature type="region of interest" description="Disordered" evidence="1">
    <location>
        <begin position="357"/>
        <end position="408"/>
    </location>
</feature>
<feature type="compositionally biased region" description="Polar residues" evidence="1">
    <location>
        <begin position="517"/>
        <end position="527"/>
    </location>
</feature>
<organism evidence="2 3">
    <name type="scientific">Hypsizygus marmoreus</name>
    <name type="common">White beech mushroom</name>
    <name type="synonym">Agaricus marmoreus</name>
    <dbReference type="NCBI Taxonomy" id="39966"/>
    <lineage>
        <taxon>Eukaryota</taxon>
        <taxon>Fungi</taxon>
        <taxon>Dikarya</taxon>
        <taxon>Basidiomycota</taxon>
        <taxon>Agaricomycotina</taxon>
        <taxon>Agaricomycetes</taxon>
        <taxon>Agaricomycetidae</taxon>
        <taxon>Agaricales</taxon>
        <taxon>Tricholomatineae</taxon>
        <taxon>Lyophyllaceae</taxon>
        <taxon>Hypsizygus</taxon>
    </lineage>
</organism>
<evidence type="ECO:0000313" key="2">
    <source>
        <dbReference type="EMBL" id="RDB16352.1"/>
    </source>
</evidence>
<dbReference type="EMBL" id="LUEZ02000125">
    <property type="protein sequence ID" value="RDB16352.1"/>
    <property type="molecule type" value="Genomic_DNA"/>
</dbReference>
<proteinExistence type="predicted"/>
<dbReference type="Proteomes" id="UP000076154">
    <property type="component" value="Unassembled WGS sequence"/>
</dbReference>
<feature type="compositionally biased region" description="Polar residues" evidence="1">
    <location>
        <begin position="362"/>
        <end position="374"/>
    </location>
</feature>
<accession>A0A369J4M1</accession>
<gene>
    <name evidence="2" type="ORF">Hypma_002981</name>
</gene>
<reference evidence="2" key="1">
    <citation type="submission" date="2018-04" db="EMBL/GenBank/DDBJ databases">
        <title>Whole genome sequencing of Hypsizygus marmoreus.</title>
        <authorList>
            <person name="Choi I.-G."/>
            <person name="Min B."/>
            <person name="Kim J.-G."/>
            <person name="Kim S."/>
            <person name="Oh Y.-L."/>
            <person name="Kong W.-S."/>
            <person name="Park H."/>
            <person name="Jeong J."/>
            <person name="Song E.-S."/>
        </authorList>
    </citation>
    <scope>NUCLEOTIDE SEQUENCE [LARGE SCALE GENOMIC DNA]</scope>
    <source>
        <strain evidence="2">51987-8</strain>
    </source>
</reference>
<evidence type="ECO:0000256" key="1">
    <source>
        <dbReference type="SAM" id="MobiDB-lite"/>
    </source>
</evidence>